<accession>A0A3D9Z898</accession>
<dbReference type="InterPro" id="IPR004045">
    <property type="entry name" value="Glutathione_S-Trfase_N"/>
</dbReference>
<dbReference type="OrthoDB" id="9795329at2"/>
<dbReference type="EMBL" id="QUMO01000002">
    <property type="protein sequence ID" value="REF87516.1"/>
    <property type="molecule type" value="Genomic_DNA"/>
</dbReference>
<dbReference type="RefSeq" id="WP_115835709.1">
    <property type="nucleotide sequence ID" value="NZ_CP025086.1"/>
</dbReference>
<keyword evidence="2" id="KW-0808">Transferase</keyword>
<dbReference type="SUPFAM" id="SSF52833">
    <property type="entry name" value="Thioredoxin-like"/>
    <property type="match status" value="1"/>
</dbReference>
<protein>
    <submittedName>
        <fullName evidence="2">Glutathione S-transferase</fullName>
    </submittedName>
</protein>
<dbReference type="AlphaFoldDB" id="A0A3D9Z898"/>
<gene>
    <name evidence="2" type="ORF">DES32_1139</name>
</gene>
<evidence type="ECO:0000313" key="3">
    <source>
        <dbReference type="Proteomes" id="UP000256900"/>
    </source>
</evidence>
<dbReference type="PROSITE" id="PS50404">
    <property type="entry name" value="GST_NTER"/>
    <property type="match status" value="1"/>
</dbReference>
<feature type="domain" description="GST N-terminal" evidence="1">
    <location>
        <begin position="1"/>
        <end position="81"/>
    </location>
</feature>
<dbReference type="GO" id="GO:0006749">
    <property type="term" value="P:glutathione metabolic process"/>
    <property type="evidence" value="ECO:0007669"/>
    <property type="project" value="TreeGrafter"/>
</dbReference>
<evidence type="ECO:0000313" key="2">
    <source>
        <dbReference type="EMBL" id="REF87516.1"/>
    </source>
</evidence>
<dbReference type="Proteomes" id="UP000256900">
    <property type="component" value="Unassembled WGS sequence"/>
</dbReference>
<organism evidence="2 3">
    <name type="scientific">Methylovirgula ligni</name>
    <dbReference type="NCBI Taxonomy" id="569860"/>
    <lineage>
        <taxon>Bacteria</taxon>
        <taxon>Pseudomonadati</taxon>
        <taxon>Pseudomonadota</taxon>
        <taxon>Alphaproteobacteria</taxon>
        <taxon>Hyphomicrobiales</taxon>
        <taxon>Beijerinckiaceae</taxon>
        <taxon>Methylovirgula</taxon>
    </lineage>
</organism>
<reference evidence="2 3" key="1">
    <citation type="submission" date="2018-08" db="EMBL/GenBank/DDBJ databases">
        <title>Genomic Encyclopedia of Type Strains, Phase IV (KMG-IV): sequencing the most valuable type-strain genomes for metagenomic binning, comparative biology and taxonomic classification.</title>
        <authorList>
            <person name="Goeker M."/>
        </authorList>
    </citation>
    <scope>NUCLEOTIDE SEQUENCE [LARGE SCALE GENOMIC DNA]</scope>
    <source>
        <strain evidence="2 3">BW863</strain>
    </source>
</reference>
<dbReference type="PANTHER" id="PTHR42673:SF4">
    <property type="entry name" value="MALEYLACETOACETATE ISOMERASE"/>
    <property type="match status" value="1"/>
</dbReference>
<dbReference type="InterPro" id="IPR036282">
    <property type="entry name" value="Glutathione-S-Trfase_C_sf"/>
</dbReference>
<dbReference type="CDD" id="cd03205">
    <property type="entry name" value="GST_C_6"/>
    <property type="match status" value="1"/>
</dbReference>
<dbReference type="Pfam" id="PF13410">
    <property type="entry name" value="GST_C_2"/>
    <property type="match status" value="1"/>
</dbReference>
<dbReference type="GO" id="GO:0004364">
    <property type="term" value="F:glutathione transferase activity"/>
    <property type="evidence" value="ECO:0007669"/>
    <property type="project" value="TreeGrafter"/>
</dbReference>
<keyword evidence="3" id="KW-1185">Reference proteome</keyword>
<dbReference type="InterPro" id="IPR036249">
    <property type="entry name" value="Thioredoxin-like_sf"/>
</dbReference>
<proteinExistence type="predicted"/>
<dbReference type="Pfam" id="PF13409">
    <property type="entry name" value="GST_N_2"/>
    <property type="match status" value="1"/>
</dbReference>
<dbReference type="GO" id="GO:0016034">
    <property type="term" value="F:maleylacetoacetate isomerase activity"/>
    <property type="evidence" value="ECO:0007669"/>
    <property type="project" value="TreeGrafter"/>
</dbReference>
<dbReference type="Gene3D" id="3.40.30.10">
    <property type="entry name" value="Glutaredoxin"/>
    <property type="match status" value="1"/>
</dbReference>
<dbReference type="SUPFAM" id="SSF47616">
    <property type="entry name" value="GST C-terminal domain-like"/>
    <property type="match status" value="1"/>
</dbReference>
<comment type="caution">
    <text evidence="2">The sequence shown here is derived from an EMBL/GenBank/DDBJ whole genome shotgun (WGS) entry which is preliminary data.</text>
</comment>
<evidence type="ECO:0000259" key="1">
    <source>
        <dbReference type="PROSITE" id="PS50404"/>
    </source>
</evidence>
<sequence length="200" mass="21491">MMILRSAPASPFGRKVKIAADLLGLHDEIEVVFADTSDPSDSLRGQNPLGKIPVLILADGTTLYDSRVIVEYLDAHAGGDRLIPAEPAARWRVLTAAALADGINDAALLQVYEKRFRPPELWSQAWVDRQAEKVTRGLAAFAAAPPSGARDIAHIGLACALGYLDLRFAGAWRDKHPVLVAWLDAFAADVPAFAATRVTA</sequence>
<name>A0A3D9Z898_9HYPH</name>
<dbReference type="GO" id="GO:0006559">
    <property type="term" value="P:L-phenylalanine catabolic process"/>
    <property type="evidence" value="ECO:0007669"/>
    <property type="project" value="TreeGrafter"/>
</dbReference>
<dbReference type="PANTHER" id="PTHR42673">
    <property type="entry name" value="MALEYLACETOACETATE ISOMERASE"/>
    <property type="match status" value="1"/>
</dbReference>
<dbReference type="Gene3D" id="1.20.1050.10">
    <property type="match status" value="1"/>
</dbReference>